<sequence>MRAFVDWMINKANDEGIMNHGIAVVQPIPEGETIKRLFEEQDCMYHVYLEGIKNKQAVKEVSLVRCIDSIVNPYCYL</sequence>
<dbReference type="InterPro" id="IPR036291">
    <property type="entry name" value="NAD(P)-bd_dom_sf"/>
</dbReference>
<dbReference type="STRING" id="1642647.PSM36_3432"/>
<gene>
    <name evidence="1" type="ORF">PSM36_3432</name>
</gene>
<dbReference type="KEGG" id="psac:PSM36_3432"/>
<organism evidence="1 2">
    <name type="scientific">Proteiniphilum saccharofermentans</name>
    <dbReference type="NCBI Taxonomy" id="1642647"/>
    <lineage>
        <taxon>Bacteria</taxon>
        <taxon>Pseudomonadati</taxon>
        <taxon>Bacteroidota</taxon>
        <taxon>Bacteroidia</taxon>
        <taxon>Bacteroidales</taxon>
        <taxon>Dysgonomonadaceae</taxon>
        <taxon>Proteiniphilum</taxon>
    </lineage>
</organism>
<evidence type="ECO:0000313" key="1">
    <source>
        <dbReference type="EMBL" id="SCD22216.1"/>
    </source>
</evidence>
<protein>
    <submittedName>
        <fullName evidence="1">Mannitol-1-phosphate/altronate dehydrogenases</fullName>
    </submittedName>
</protein>
<dbReference type="EMBL" id="LT605205">
    <property type="protein sequence ID" value="SCD22216.1"/>
    <property type="molecule type" value="Genomic_DNA"/>
</dbReference>
<keyword evidence="2" id="KW-1185">Reference proteome</keyword>
<evidence type="ECO:0000313" key="2">
    <source>
        <dbReference type="Proteomes" id="UP000187464"/>
    </source>
</evidence>
<dbReference type="Proteomes" id="UP000187464">
    <property type="component" value="Chromosome I"/>
</dbReference>
<accession>A0A1R3T1C4</accession>
<reference evidence="1 2" key="1">
    <citation type="submission" date="2016-08" db="EMBL/GenBank/DDBJ databases">
        <authorList>
            <person name="Seilhamer J.J."/>
        </authorList>
    </citation>
    <scope>NUCLEOTIDE SEQUENCE [LARGE SCALE GENOMIC DNA]</scope>
    <source>
        <strain evidence="1">M3/6</strain>
    </source>
</reference>
<dbReference type="Gene3D" id="3.40.50.720">
    <property type="entry name" value="NAD(P)-binding Rossmann-like Domain"/>
    <property type="match status" value="1"/>
</dbReference>
<proteinExistence type="predicted"/>
<dbReference type="SUPFAM" id="SSF51735">
    <property type="entry name" value="NAD(P)-binding Rossmann-fold domains"/>
    <property type="match status" value="1"/>
</dbReference>
<dbReference type="RefSeq" id="WP_076931887.1">
    <property type="nucleotide sequence ID" value="NZ_LT605205.1"/>
</dbReference>
<dbReference type="AlphaFoldDB" id="A0A1R3T1C4"/>
<name>A0A1R3T1C4_9BACT</name>